<proteinExistence type="predicted"/>
<sequence>MVQINDPNQKFFVKTFQKGLRVGPFSDSLALSRLASMTEIRARTEKYVEAEEDRLHVEKAMSVVRKKSAHGFQTNHQYILRGTSRAHILKEVYHLQLLDIPPPTQHQLGPSQDEWCEFHRARSHLTEECRLLKSQIEKLIQDGYLATDDHS</sequence>
<keyword evidence="2" id="KW-1185">Reference proteome</keyword>
<comment type="caution">
    <text evidence="1">The sequence shown here is derived from an EMBL/GenBank/DDBJ whole genome shotgun (WGS) entry which is preliminary data.</text>
</comment>
<dbReference type="OrthoDB" id="1740536at2759"/>
<accession>A0A371IDI8</accession>
<evidence type="ECO:0000313" key="1">
    <source>
        <dbReference type="EMBL" id="RDY13112.1"/>
    </source>
</evidence>
<gene>
    <name evidence="1" type="ORF">CR513_02003</name>
</gene>
<name>A0A371IDI8_MUCPR</name>
<dbReference type="Proteomes" id="UP000257109">
    <property type="component" value="Unassembled WGS sequence"/>
</dbReference>
<protein>
    <submittedName>
        <fullName evidence="1">Uncharacterized protein</fullName>
    </submittedName>
</protein>
<dbReference type="AlphaFoldDB" id="A0A371IDI8"/>
<feature type="non-terminal residue" evidence="1">
    <location>
        <position position="1"/>
    </location>
</feature>
<reference evidence="1" key="1">
    <citation type="submission" date="2018-05" db="EMBL/GenBank/DDBJ databases">
        <title>Draft genome of Mucuna pruriens seed.</title>
        <authorList>
            <person name="Nnadi N.E."/>
            <person name="Vos R."/>
            <person name="Hasami M.H."/>
            <person name="Devisetty U.K."/>
            <person name="Aguiy J.C."/>
        </authorList>
    </citation>
    <scope>NUCLEOTIDE SEQUENCE [LARGE SCALE GENOMIC DNA]</scope>
    <source>
        <strain evidence="1">JCA_2017</strain>
    </source>
</reference>
<organism evidence="1 2">
    <name type="scientific">Mucuna pruriens</name>
    <name type="common">Velvet bean</name>
    <name type="synonym">Dolichos pruriens</name>
    <dbReference type="NCBI Taxonomy" id="157652"/>
    <lineage>
        <taxon>Eukaryota</taxon>
        <taxon>Viridiplantae</taxon>
        <taxon>Streptophyta</taxon>
        <taxon>Embryophyta</taxon>
        <taxon>Tracheophyta</taxon>
        <taxon>Spermatophyta</taxon>
        <taxon>Magnoliopsida</taxon>
        <taxon>eudicotyledons</taxon>
        <taxon>Gunneridae</taxon>
        <taxon>Pentapetalae</taxon>
        <taxon>rosids</taxon>
        <taxon>fabids</taxon>
        <taxon>Fabales</taxon>
        <taxon>Fabaceae</taxon>
        <taxon>Papilionoideae</taxon>
        <taxon>50 kb inversion clade</taxon>
        <taxon>NPAAA clade</taxon>
        <taxon>indigoferoid/millettioid clade</taxon>
        <taxon>Phaseoleae</taxon>
        <taxon>Mucuna</taxon>
    </lineage>
</organism>
<evidence type="ECO:0000313" key="2">
    <source>
        <dbReference type="Proteomes" id="UP000257109"/>
    </source>
</evidence>
<dbReference type="EMBL" id="QJKJ01000341">
    <property type="protein sequence ID" value="RDY13112.1"/>
    <property type="molecule type" value="Genomic_DNA"/>
</dbReference>